<evidence type="ECO:0000313" key="3">
    <source>
        <dbReference type="Proteomes" id="UP001153269"/>
    </source>
</evidence>
<comment type="caution">
    <text evidence="2">The sequence shown here is derived from an EMBL/GenBank/DDBJ whole genome shotgun (WGS) entry which is preliminary data.</text>
</comment>
<evidence type="ECO:0000256" key="1">
    <source>
        <dbReference type="SAM" id="MobiDB-lite"/>
    </source>
</evidence>
<feature type="compositionally biased region" description="Basic residues" evidence="1">
    <location>
        <begin position="66"/>
        <end position="75"/>
    </location>
</feature>
<feature type="compositionally biased region" description="Basic and acidic residues" evidence="1">
    <location>
        <begin position="122"/>
        <end position="133"/>
    </location>
</feature>
<sequence length="133" mass="15122">MDRAELLDEEEVRRPLGLVAVAGRAHCCWCAMRGVSIEGGETRRNSTKASAGPGDGQSEPRDPPERRRRRRRRRRREEEGEEEEDGGNHRSVSVSRSLRRVHTASRPPPPPPRACARVFTSVRDDCQERGKER</sequence>
<gene>
    <name evidence="2" type="ORF">PLEPLA_LOCUS15447</name>
</gene>
<evidence type="ECO:0000313" key="2">
    <source>
        <dbReference type="EMBL" id="CAB1427507.1"/>
    </source>
</evidence>
<reference evidence="2" key="1">
    <citation type="submission" date="2020-03" db="EMBL/GenBank/DDBJ databases">
        <authorList>
            <person name="Weist P."/>
        </authorList>
    </citation>
    <scope>NUCLEOTIDE SEQUENCE</scope>
</reference>
<name>A0A9N7UBC3_PLEPL</name>
<dbReference type="EMBL" id="CADEAL010000973">
    <property type="protein sequence ID" value="CAB1427507.1"/>
    <property type="molecule type" value="Genomic_DNA"/>
</dbReference>
<dbReference type="Proteomes" id="UP001153269">
    <property type="component" value="Unassembled WGS sequence"/>
</dbReference>
<proteinExistence type="predicted"/>
<organism evidence="2 3">
    <name type="scientific">Pleuronectes platessa</name>
    <name type="common">European plaice</name>
    <dbReference type="NCBI Taxonomy" id="8262"/>
    <lineage>
        <taxon>Eukaryota</taxon>
        <taxon>Metazoa</taxon>
        <taxon>Chordata</taxon>
        <taxon>Craniata</taxon>
        <taxon>Vertebrata</taxon>
        <taxon>Euteleostomi</taxon>
        <taxon>Actinopterygii</taxon>
        <taxon>Neopterygii</taxon>
        <taxon>Teleostei</taxon>
        <taxon>Neoteleostei</taxon>
        <taxon>Acanthomorphata</taxon>
        <taxon>Carangaria</taxon>
        <taxon>Pleuronectiformes</taxon>
        <taxon>Pleuronectoidei</taxon>
        <taxon>Pleuronectidae</taxon>
        <taxon>Pleuronectes</taxon>
    </lineage>
</organism>
<protein>
    <submittedName>
        <fullName evidence="2">Uncharacterized protein</fullName>
    </submittedName>
</protein>
<dbReference type="AlphaFoldDB" id="A0A9N7UBC3"/>
<accession>A0A9N7UBC3</accession>
<keyword evidence="3" id="KW-1185">Reference proteome</keyword>
<feature type="region of interest" description="Disordered" evidence="1">
    <location>
        <begin position="39"/>
        <end position="133"/>
    </location>
</feature>